<proteinExistence type="inferred from homology"/>
<sequence length="660" mass="71350">MNRLAPDHALFRPGSDDERAIDLGAWLRVVWRGRALALACAFLAISLAAGWGLRIAEPRFTATAVVMLESREERIVDLKDVISGLSGDTTVINSEVEVIRGRALLAGVVKQEGLIHDPEFNPALRPPGPLARLKSSAARWLGQPLAPTRPQTPQQAENAALDTLLRQLTVRNVPDSLVFQIIVETSTAEKSARLANAVVDTYVTSQLSVKANATEQASRWLVRRVADLKAELADAEARLSDARAGTDLMEPRTRAVLEGRIRELRAIVAPDRGSAAFLSAIKPEPGITAAALPVLSPEETELSGLLSRLDADAAKVSLIDQLTREADASRLLYETFLARMKETALQLGIQKSDSRLLSRAAVPALPSSPNLPRLLAIAALFGACAGLGLHLLREAGQTTFRTVRELEFFTNRNVLGQIPALRSRSLPAIRNYLAKHPNSAIAEALRNLRTSVFLSGRGEPPQVIVLSSALPGDGKTTLSMALAQSTAAMGRRVLLIEGDIRRGLVRRHFGPRAARGLLAVLTGKADLADVTYHSRAIGADVLFGERSAVNSSDLFAGQRFDAMLAEARAKYDTIIIDTPPVLIVPDARIIARAADATLFVIRWNSTTQHQAEEALHMFDTVDVPVTGLVLNQISLSGMRRYGVSGGLGTYKALGRKYYRV</sequence>
<feature type="transmembrane region" description="Helical" evidence="17">
    <location>
        <begin position="35"/>
        <end position="53"/>
    </location>
</feature>
<dbReference type="Pfam" id="PF13614">
    <property type="entry name" value="AAA_31"/>
    <property type="match status" value="1"/>
</dbReference>
<keyword evidence="6" id="KW-0997">Cell inner membrane</keyword>
<evidence type="ECO:0000313" key="21">
    <source>
        <dbReference type="EMBL" id="QHQ36422.1"/>
    </source>
</evidence>
<keyword evidence="22" id="KW-1185">Reference proteome</keyword>
<dbReference type="Pfam" id="PF02706">
    <property type="entry name" value="Wzz"/>
    <property type="match status" value="1"/>
</dbReference>
<evidence type="ECO:0000256" key="3">
    <source>
        <dbReference type="ARBA" id="ARBA00008883"/>
    </source>
</evidence>
<organism evidence="21 22">
    <name type="scientific">Algicella marina</name>
    <dbReference type="NCBI Taxonomy" id="2683284"/>
    <lineage>
        <taxon>Bacteria</taxon>
        <taxon>Pseudomonadati</taxon>
        <taxon>Pseudomonadota</taxon>
        <taxon>Alphaproteobacteria</taxon>
        <taxon>Rhodobacterales</taxon>
        <taxon>Paracoccaceae</taxon>
        <taxon>Algicella</taxon>
    </lineage>
</organism>
<evidence type="ECO:0000256" key="1">
    <source>
        <dbReference type="ARBA" id="ARBA00004429"/>
    </source>
</evidence>
<keyword evidence="7 21" id="KW-0808">Transferase</keyword>
<evidence type="ECO:0000256" key="8">
    <source>
        <dbReference type="ARBA" id="ARBA00022692"/>
    </source>
</evidence>
<feature type="domain" description="AAA" evidence="19">
    <location>
        <begin position="462"/>
        <end position="614"/>
    </location>
</feature>
<dbReference type="KEGG" id="amaq:GO499_15180"/>
<evidence type="ECO:0000256" key="17">
    <source>
        <dbReference type="SAM" id="Phobius"/>
    </source>
</evidence>
<dbReference type="SUPFAM" id="SSF52540">
    <property type="entry name" value="P-loop containing nucleoside triphosphate hydrolases"/>
    <property type="match status" value="1"/>
</dbReference>
<dbReference type="CDD" id="cd05387">
    <property type="entry name" value="BY-kinase"/>
    <property type="match status" value="1"/>
</dbReference>
<evidence type="ECO:0000256" key="16">
    <source>
        <dbReference type="SAM" id="Coils"/>
    </source>
</evidence>
<dbReference type="InterPro" id="IPR032807">
    <property type="entry name" value="GNVR"/>
</dbReference>
<evidence type="ECO:0000256" key="5">
    <source>
        <dbReference type="ARBA" id="ARBA00022475"/>
    </source>
</evidence>
<feature type="coiled-coil region" evidence="16">
    <location>
        <begin position="218"/>
        <end position="245"/>
    </location>
</feature>
<comment type="subcellular location">
    <subcellularLocation>
        <location evidence="1">Cell inner membrane</location>
        <topology evidence="1">Multi-pass membrane protein</topology>
    </subcellularLocation>
</comment>
<evidence type="ECO:0000256" key="14">
    <source>
        <dbReference type="ARBA" id="ARBA00023137"/>
    </source>
</evidence>
<dbReference type="RefSeq" id="WP_161862968.1">
    <property type="nucleotide sequence ID" value="NZ_CP046620.1"/>
</dbReference>
<evidence type="ECO:0000313" key="22">
    <source>
        <dbReference type="Proteomes" id="UP000464495"/>
    </source>
</evidence>
<keyword evidence="14" id="KW-0829">Tyrosine-protein kinase</keyword>
<keyword evidence="10 21" id="KW-0418">Kinase</keyword>
<keyword evidence="11" id="KW-0067">ATP-binding</keyword>
<keyword evidence="9" id="KW-0547">Nucleotide-binding</keyword>
<evidence type="ECO:0000256" key="2">
    <source>
        <dbReference type="ARBA" id="ARBA00007316"/>
    </source>
</evidence>
<dbReference type="EC" id="2.7.10.2" evidence="4"/>
<dbReference type="PANTHER" id="PTHR32309:SF13">
    <property type="entry name" value="FERRIC ENTEROBACTIN TRANSPORT PROTEIN FEPE"/>
    <property type="match status" value="1"/>
</dbReference>
<evidence type="ECO:0000256" key="15">
    <source>
        <dbReference type="ARBA" id="ARBA00051245"/>
    </source>
</evidence>
<dbReference type="AlphaFoldDB" id="A0A6P1T769"/>
<gene>
    <name evidence="21" type="ORF">GO499_15180</name>
</gene>
<dbReference type="GO" id="GO:0004715">
    <property type="term" value="F:non-membrane spanning protein tyrosine kinase activity"/>
    <property type="evidence" value="ECO:0007669"/>
    <property type="project" value="UniProtKB-EC"/>
</dbReference>
<dbReference type="InterPro" id="IPR050445">
    <property type="entry name" value="Bact_polysacc_biosynth/exp"/>
</dbReference>
<dbReference type="InterPro" id="IPR025669">
    <property type="entry name" value="AAA_dom"/>
</dbReference>
<dbReference type="GO" id="GO:0005524">
    <property type="term" value="F:ATP binding"/>
    <property type="evidence" value="ECO:0007669"/>
    <property type="project" value="UniProtKB-KW"/>
</dbReference>
<dbReference type="PANTHER" id="PTHR32309">
    <property type="entry name" value="TYROSINE-PROTEIN KINASE"/>
    <property type="match status" value="1"/>
</dbReference>
<dbReference type="Gene3D" id="3.40.50.300">
    <property type="entry name" value="P-loop containing nucleotide triphosphate hydrolases"/>
    <property type="match status" value="1"/>
</dbReference>
<dbReference type="EMBL" id="CP046620">
    <property type="protein sequence ID" value="QHQ36422.1"/>
    <property type="molecule type" value="Genomic_DNA"/>
</dbReference>
<feature type="domain" description="Tyrosine-protein kinase G-rich" evidence="20">
    <location>
        <begin position="319"/>
        <end position="395"/>
    </location>
</feature>
<protein>
    <recommendedName>
        <fullName evidence="4">non-specific protein-tyrosine kinase</fullName>
        <ecNumber evidence="4">2.7.10.2</ecNumber>
    </recommendedName>
</protein>
<evidence type="ECO:0000256" key="9">
    <source>
        <dbReference type="ARBA" id="ARBA00022741"/>
    </source>
</evidence>
<evidence type="ECO:0000256" key="13">
    <source>
        <dbReference type="ARBA" id="ARBA00023136"/>
    </source>
</evidence>
<dbReference type="InterPro" id="IPR027417">
    <property type="entry name" value="P-loop_NTPase"/>
</dbReference>
<dbReference type="InterPro" id="IPR003856">
    <property type="entry name" value="LPS_length_determ_N"/>
</dbReference>
<evidence type="ECO:0000259" key="19">
    <source>
        <dbReference type="Pfam" id="PF13614"/>
    </source>
</evidence>
<dbReference type="GO" id="GO:0005886">
    <property type="term" value="C:plasma membrane"/>
    <property type="evidence" value="ECO:0007669"/>
    <property type="project" value="UniProtKB-SubCell"/>
</dbReference>
<evidence type="ECO:0000256" key="6">
    <source>
        <dbReference type="ARBA" id="ARBA00022519"/>
    </source>
</evidence>
<evidence type="ECO:0000256" key="12">
    <source>
        <dbReference type="ARBA" id="ARBA00022989"/>
    </source>
</evidence>
<dbReference type="InterPro" id="IPR005702">
    <property type="entry name" value="Wzc-like_C"/>
</dbReference>
<keyword evidence="13 17" id="KW-0472">Membrane</keyword>
<keyword evidence="16" id="KW-0175">Coiled coil</keyword>
<accession>A0A6P1T769</accession>
<reference evidence="21 22" key="1">
    <citation type="submission" date="2019-12" db="EMBL/GenBank/DDBJ databases">
        <title>Complete genome sequence of Algicella marina strain 9Alg 56(T) isolated from the red alga Tichocarpus crinitus.</title>
        <authorList>
            <person name="Kim S.-G."/>
            <person name="Nedashkovskaya O.I."/>
        </authorList>
    </citation>
    <scope>NUCLEOTIDE SEQUENCE [LARGE SCALE GENOMIC DNA]</scope>
    <source>
        <strain evidence="21 22">9Alg 56</strain>
    </source>
</reference>
<evidence type="ECO:0000256" key="10">
    <source>
        <dbReference type="ARBA" id="ARBA00022777"/>
    </source>
</evidence>
<evidence type="ECO:0000259" key="20">
    <source>
        <dbReference type="Pfam" id="PF13807"/>
    </source>
</evidence>
<comment type="similarity">
    <text evidence="3">Belongs to the etk/wzc family.</text>
</comment>
<comment type="similarity">
    <text evidence="2">Belongs to the CpsD/CapB family.</text>
</comment>
<keyword evidence="5" id="KW-1003">Cell membrane</keyword>
<evidence type="ECO:0000259" key="18">
    <source>
        <dbReference type="Pfam" id="PF02706"/>
    </source>
</evidence>
<comment type="catalytic activity">
    <reaction evidence="15">
        <text>L-tyrosyl-[protein] + ATP = O-phospho-L-tyrosyl-[protein] + ADP + H(+)</text>
        <dbReference type="Rhea" id="RHEA:10596"/>
        <dbReference type="Rhea" id="RHEA-COMP:10136"/>
        <dbReference type="Rhea" id="RHEA-COMP:20101"/>
        <dbReference type="ChEBI" id="CHEBI:15378"/>
        <dbReference type="ChEBI" id="CHEBI:30616"/>
        <dbReference type="ChEBI" id="CHEBI:46858"/>
        <dbReference type="ChEBI" id="CHEBI:61978"/>
        <dbReference type="ChEBI" id="CHEBI:456216"/>
        <dbReference type="EC" id="2.7.10.2"/>
    </reaction>
</comment>
<dbReference type="Pfam" id="PF13807">
    <property type="entry name" value="GNVR"/>
    <property type="match status" value="1"/>
</dbReference>
<name>A0A6P1T769_9RHOB</name>
<evidence type="ECO:0000256" key="11">
    <source>
        <dbReference type="ARBA" id="ARBA00022840"/>
    </source>
</evidence>
<evidence type="ECO:0000256" key="7">
    <source>
        <dbReference type="ARBA" id="ARBA00022679"/>
    </source>
</evidence>
<dbReference type="NCBIfam" id="TIGR01007">
    <property type="entry name" value="eps_fam"/>
    <property type="match status" value="1"/>
</dbReference>
<dbReference type="Proteomes" id="UP000464495">
    <property type="component" value="Chromosome"/>
</dbReference>
<keyword evidence="12 17" id="KW-1133">Transmembrane helix</keyword>
<keyword evidence="8 17" id="KW-0812">Transmembrane</keyword>
<feature type="domain" description="Polysaccharide chain length determinant N-terminal" evidence="18">
    <location>
        <begin position="21"/>
        <end position="111"/>
    </location>
</feature>
<evidence type="ECO:0000256" key="4">
    <source>
        <dbReference type="ARBA" id="ARBA00011903"/>
    </source>
</evidence>